<feature type="transmembrane region" description="Helical" evidence="5">
    <location>
        <begin position="56"/>
        <end position="81"/>
    </location>
</feature>
<dbReference type="PROSITE" id="PS50850">
    <property type="entry name" value="MFS"/>
    <property type="match status" value="1"/>
</dbReference>
<feature type="transmembrane region" description="Helical" evidence="5">
    <location>
        <begin position="290"/>
        <end position="310"/>
    </location>
</feature>
<comment type="caution">
    <text evidence="7">The sequence shown here is derived from an EMBL/GenBank/DDBJ whole genome shotgun (WGS) entry which is preliminary data.</text>
</comment>
<evidence type="ECO:0000256" key="3">
    <source>
        <dbReference type="ARBA" id="ARBA00022989"/>
    </source>
</evidence>
<feature type="transmembrane region" description="Helical" evidence="5">
    <location>
        <begin position="378"/>
        <end position="395"/>
    </location>
</feature>
<dbReference type="InterPro" id="IPR036259">
    <property type="entry name" value="MFS_trans_sf"/>
</dbReference>
<evidence type="ECO:0000256" key="2">
    <source>
        <dbReference type="ARBA" id="ARBA00022692"/>
    </source>
</evidence>
<dbReference type="Pfam" id="PF07690">
    <property type="entry name" value="MFS_1"/>
    <property type="match status" value="1"/>
</dbReference>
<accession>A0A562VCW7</accession>
<dbReference type="AlphaFoldDB" id="A0A562VCW7"/>
<dbReference type="InterPro" id="IPR020846">
    <property type="entry name" value="MFS_dom"/>
</dbReference>
<dbReference type="PANTHER" id="PTHR23523">
    <property type="match status" value="1"/>
</dbReference>
<dbReference type="GO" id="GO:0005886">
    <property type="term" value="C:plasma membrane"/>
    <property type="evidence" value="ECO:0007669"/>
    <property type="project" value="UniProtKB-SubCell"/>
</dbReference>
<dbReference type="SUPFAM" id="SSF103473">
    <property type="entry name" value="MFS general substrate transporter"/>
    <property type="match status" value="1"/>
</dbReference>
<dbReference type="EMBL" id="VLLL01000005">
    <property type="protein sequence ID" value="TWJ15743.1"/>
    <property type="molecule type" value="Genomic_DNA"/>
</dbReference>
<feature type="transmembrane region" description="Helical" evidence="5">
    <location>
        <begin position="224"/>
        <end position="243"/>
    </location>
</feature>
<feature type="transmembrane region" description="Helical" evidence="5">
    <location>
        <begin position="263"/>
        <end position="283"/>
    </location>
</feature>
<proteinExistence type="predicted"/>
<keyword evidence="2 5" id="KW-0812">Transmembrane</keyword>
<comment type="subcellular location">
    <subcellularLocation>
        <location evidence="1">Cell membrane</location>
        <topology evidence="1">Multi-pass membrane protein</topology>
    </subcellularLocation>
</comment>
<keyword evidence="3 5" id="KW-1133">Transmembrane helix</keyword>
<dbReference type="Gene3D" id="1.20.1250.20">
    <property type="entry name" value="MFS general substrate transporter like domains"/>
    <property type="match status" value="2"/>
</dbReference>
<feature type="transmembrane region" description="Helical" evidence="5">
    <location>
        <begin position="88"/>
        <end position="107"/>
    </location>
</feature>
<evidence type="ECO:0000256" key="1">
    <source>
        <dbReference type="ARBA" id="ARBA00004651"/>
    </source>
</evidence>
<gene>
    <name evidence="7" type="ORF">LX16_1457</name>
</gene>
<feature type="transmembrane region" description="Helical" evidence="5">
    <location>
        <begin position="350"/>
        <end position="372"/>
    </location>
</feature>
<dbReference type="OrthoDB" id="5317164at2"/>
<dbReference type="InterPro" id="IPR052524">
    <property type="entry name" value="MFS_Cyanate_Porter"/>
</dbReference>
<evidence type="ECO:0000259" key="6">
    <source>
        <dbReference type="PROSITE" id="PS50850"/>
    </source>
</evidence>
<feature type="transmembrane region" description="Helical" evidence="5">
    <location>
        <begin position="113"/>
        <end position="135"/>
    </location>
</feature>
<feature type="transmembrane region" description="Helical" evidence="5">
    <location>
        <begin position="147"/>
        <end position="166"/>
    </location>
</feature>
<reference evidence="7 8" key="1">
    <citation type="journal article" date="2013" name="Stand. Genomic Sci.">
        <title>Genomic Encyclopedia of Type Strains, Phase I: The one thousand microbial genomes (KMG-I) project.</title>
        <authorList>
            <person name="Kyrpides N.C."/>
            <person name="Woyke T."/>
            <person name="Eisen J.A."/>
            <person name="Garrity G."/>
            <person name="Lilburn T.G."/>
            <person name="Beck B.J."/>
            <person name="Whitman W.B."/>
            <person name="Hugenholtz P."/>
            <person name="Klenk H.P."/>
        </authorList>
    </citation>
    <scope>NUCLEOTIDE SEQUENCE [LARGE SCALE GENOMIC DNA]</scope>
    <source>
        <strain evidence="7 8">DSM 45044</strain>
    </source>
</reference>
<organism evidence="7 8">
    <name type="scientific">Stackebrandtia albiflava</name>
    <dbReference type="NCBI Taxonomy" id="406432"/>
    <lineage>
        <taxon>Bacteria</taxon>
        <taxon>Bacillati</taxon>
        <taxon>Actinomycetota</taxon>
        <taxon>Actinomycetes</taxon>
        <taxon>Glycomycetales</taxon>
        <taxon>Glycomycetaceae</taxon>
        <taxon>Stackebrandtia</taxon>
    </lineage>
</organism>
<keyword evidence="8" id="KW-1185">Reference proteome</keyword>
<feature type="domain" description="Major facilitator superfamily (MFS) profile" evidence="6">
    <location>
        <begin position="19"/>
        <end position="404"/>
    </location>
</feature>
<name>A0A562VCW7_9ACTN</name>
<dbReference type="Proteomes" id="UP000321617">
    <property type="component" value="Unassembled WGS sequence"/>
</dbReference>
<feature type="transmembrane region" description="Helical" evidence="5">
    <location>
        <begin position="178"/>
        <end position="197"/>
    </location>
</feature>
<dbReference type="CDD" id="cd17339">
    <property type="entry name" value="MFS_NIMT_CynX_like"/>
    <property type="match status" value="1"/>
</dbReference>
<dbReference type="RefSeq" id="WP_147134932.1">
    <property type="nucleotide sequence ID" value="NZ_BAABIJ010000001.1"/>
</dbReference>
<dbReference type="GO" id="GO:0022857">
    <property type="term" value="F:transmembrane transporter activity"/>
    <property type="evidence" value="ECO:0007669"/>
    <property type="project" value="InterPro"/>
</dbReference>
<evidence type="ECO:0000313" key="8">
    <source>
        <dbReference type="Proteomes" id="UP000321617"/>
    </source>
</evidence>
<evidence type="ECO:0000313" key="7">
    <source>
        <dbReference type="EMBL" id="TWJ15743.1"/>
    </source>
</evidence>
<feature type="transmembrane region" description="Helical" evidence="5">
    <location>
        <begin position="316"/>
        <end position="338"/>
    </location>
</feature>
<sequence>MSAVSTQVRARRRDTLPPALWLVVTGLLLAALNLRTAVTSIGPLLAEIQAGLSTSAAMAGVLTTLPVICFAALGGVTPALVRRFGDRIVLLTALGAMVLGLVVRSSVTSVPVFLLASAAALAGGAVGNVAIPTIVKRYFPDRIGPLTTAYSTSLAVGAMLAAAVTVPVEQASGGDWQLALGVWVVPALVAMVPWLLLRRPPAPPSHTAVPAAPARVRGIGRSRLAWMMLVAFGCQSLIAYVMFGWLPEIMRDHGYSSAEAGVMLAVFTGISIPISLVIPVLAARRPTQRGMMLFLVSGYLLGLPAMWWGGNAVVTWVGLVLTAVAMGTFPLMLTLFALRTRTPTGTAALSAFAQSGGYLMAGVGPLLVGVLFEATGSWTLPFALLLVTAVVYAVAGWTTTGPHHLEDELPPETAG</sequence>
<dbReference type="InterPro" id="IPR011701">
    <property type="entry name" value="MFS"/>
</dbReference>
<protein>
    <submittedName>
        <fullName evidence="7">CP family cyanate transporter-like MFS transporter</fullName>
    </submittedName>
</protein>
<evidence type="ECO:0000256" key="5">
    <source>
        <dbReference type="SAM" id="Phobius"/>
    </source>
</evidence>
<dbReference type="PANTHER" id="PTHR23523:SF2">
    <property type="entry name" value="2-NITROIMIDAZOLE TRANSPORTER"/>
    <property type="match status" value="1"/>
</dbReference>
<evidence type="ECO:0000256" key="4">
    <source>
        <dbReference type="ARBA" id="ARBA00023136"/>
    </source>
</evidence>
<keyword evidence="4 5" id="KW-0472">Membrane</keyword>